<dbReference type="GO" id="GO:0006412">
    <property type="term" value="P:translation"/>
    <property type="evidence" value="ECO:0007669"/>
    <property type="project" value="InterPro"/>
</dbReference>
<comment type="function">
    <text evidence="5">Component of the large ribosomal subunit. The ribosome is a large ribonucleoprotein complex responsible for the synthesis of proteins in the cell.</text>
</comment>
<evidence type="ECO:0000256" key="2">
    <source>
        <dbReference type="ARBA" id="ARBA00011133"/>
    </source>
</evidence>
<evidence type="ECO:0000256" key="3">
    <source>
        <dbReference type="ARBA" id="ARBA00022980"/>
    </source>
</evidence>
<dbReference type="GO" id="GO:0003735">
    <property type="term" value="F:structural constituent of ribosome"/>
    <property type="evidence" value="ECO:0007669"/>
    <property type="project" value="InterPro"/>
</dbReference>
<dbReference type="Pfam" id="PF01158">
    <property type="entry name" value="Ribosomal_L36e"/>
    <property type="match status" value="1"/>
</dbReference>
<dbReference type="PANTHER" id="PTHR10114">
    <property type="entry name" value="60S RIBOSOMAL PROTEIN L36"/>
    <property type="match status" value="1"/>
</dbReference>
<proteinExistence type="inferred from homology"/>
<dbReference type="AlphaFoldDB" id="S7NWU7"/>
<evidence type="ECO:0000313" key="8">
    <source>
        <dbReference type="EMBL" id="EPQ02118.1"/>
    </source>
</evidence>
<dbReference type="InterPro" id="IPR038097">
    <property type="entry name" value="Ribosomal_eL36_sf"/>
</dbReference>
<comment type="subunit">
    <text evidence="2">Component of the large ribosomal subunit.</text>
</comment>
<evidence type="ECO:0000256" key="5">
    <source>
        <dbReference type="ARBA" id="ARBA00034092"/>
    </source>
</evidence>
<keyword evidence="3 8" id="KW-0689">Ribosomal protein</keyword>
<dbReference type="EMBL" id="KE161180">
    <property type="protein sequence ID" value="EPQ02118.1"/>
    <property type="molecule type" value="Genomic_DNA"/>
</dbReference>
<evidence type="ECO:0000313" key="9">
    <source>
        <dbReference type="Proteomes" id="UP000052978"/>
    </source>
</evidence>
<reference evidence="8 9" key="1">
    <citation type="journal article" date="2013" name="Nat. Commun.">
        <title>Genome analysis reveals insights into physiology and longevity of the Brandt's bat Myotis brandtii.</title>
        <authorList>
            <person name="Seim I."/>
            <person name="Fang X."/>
            <person name="Xiong Z."/>
            <person name="Lobanov A.V."/>
            <person name="Huang Z."/>
            <person name="Ma S."/>
            <person name="Feng Y."/>
            <person name="Turanov A.A."/>
            <person name="Zhu Y."/>
            <person name="Lenz T.L."/>
            <person name="Gerashchenko M.V."/>
            <person name="Fan D."/>
            <person name="Hee Yim S."/>
            <person name="Yao X."/>
            <person name="Jordan D."/>
            <person name="Xiong Y."/>
            <person name="Ma Y."/>
            <person name="Lyapunov A.N."/>
            <person name="Chen G."/>
            <person name="Kulakova O.I."/>
            <person name="Sun Y."/>
            <person name="Lee S.G."/>
            <person name="Bronson R.T."/>
            <person name="Moskalev A.A."/>
            <person name="Sunyaev S.R."/>
            <person name="Zhang G."/>
            <person name="Krogh A."/>
            <person name="Wang J."/>
            <person name="Gladyshev V.N."/>
        </authorList>
    </citation>
    <scope>NUCLEOTIDE SEQUENCE [LARGE SCALE GENOMIC DNA]</scope>
</reference>
<accession>S7NWU7</accession>
<dbReference type="Proteomes" id="UP000052978">
    <property type="component" value="Unassembled WGS sequence"/>
</dbReference>
<keyword evidence="4" id="KW-0687">Ribonucleoprotein</keyword>
<name>S7NWU7_MYOBR</name>
<evidence type="ECO:0000256" key="6">
    <source>
        <dbReference type="ARBA" id="ARBA00035226"/>
    </source>
</evidence>
<organism evidence="8 9">
    <name type="scientific">Myotis brandtii</name>
    <name type="common">Brandt's bat</name>
    <dbReference type="NCBI Taxonomy" id="109478"/>
    <lineage>
        <taxon>Eukaryota</taxon>
        <taxon>Metazoa</taxon>
        <taxon>Chordata</taxon>
        <taxon>Craniata</taxon>
        <taxon>Vertebrata</taxon>
        <taxon>Euteleostomi</taxon>
        <taxon>Mammalia</taxon>
        <taxon>Eutheria</taxon>
        <taxon>Laurasiatheria</taxon>
        <taxon>Chiroptera</taxon>
        <taxon>Yangochiroptera</taxon>
        <taxon>Vespertilionidae</taxon>
        <taxon>Myotis</taxon>
    </lineage>
</organism>
<dbReference type="GO" id="GO:1990904">
    <property type="term" value="C:ribonucleoprotein complex"/>
    <property type="evidence" value="ECO:0007669"/>
    <property type="project" value="UniProtKB-KW"/>
</dbReference>
<sequence length="85" mass="9808">MTGSLIKAHKVTKNMRTKFLWDMILEVYGFASCQQRTMLLLMVSKDEKALKFIKKRMGTHTHSKRKREVLSKVLAAVRKAAAKKD</sequence>
<dbReference type="Gene3D" id="1.10.10.1760">
    <property type="entry name" value="60S ribosomal protein L36"/>
    <property type="match status" value="1"/>
</dbReference>
<keyword evidence="9" id="KW-1185">Reference proteome</keyword>
<protein>
    <recommendedName>
        <fullName evidence="6">Large ribosomal subunit protein eL36</fullName>
    </recommendedName>
    <alternativeName>
        <fullName evidence="7">60S ribosomal protein L36</fullName>
    </alternativeName>
</protein>
<evidence type="ECO:0000256" key="7">
    <source>
        <dbReference type="ARBA" id="ARBA00035331"/>
    </source>
</evidence>
<evidence type="ECO:0000256" key="1">
    <source>
        <dbReference type="ARBA" id="ARBA00006509"/>
    </source>
</evidence>
<evidence type="ECO:0000256" key="4">
    <source>
        <dbReference type="ARBA" id="ARBA00023274"/>
    </source>
</evidence>
<gene>
    <name evidence="8" type="ORF">D623_10018220</name>
</gene>
<comment type="similarity">
    <text evidence="1">Belongs to the eukaryotic ribosomal protein eL36 family.</text>
</comment>
<dbReference type="GO" id="GO:0005840">
    <property type="term" value="C:ribosome"/>
    <property type="evidence" value="ECO:0007669"/>
    <property type="project" value="UniProtKB-KW"/>
</dbReference>
<dbReference type="InterPro" id="IPR000509">
    <property type="entry name" value="Ribosomal_eL36"/>
</dbReference>